<evidence type="ECO:0000313" key="2">
    <source>
        <dbReference type="EMBL" id="MBB6219174.1"/>
    </source>
</evidence>
<feature type="domain" description="Aminoglycoside phosphotransferase" evidence="1">
    <location>
        <begin position="115"/>
        <end position="171"/>
    </location>
</feature>
<dbReference type="SUPFAM" id="SSF56112">
    <property type="entry name" value="Protein kinase-like (PK-like)"/>
    <property type="match status" value="1"/>
</dbReference>
<evidence type="ECO:0000313" key="3">
    <source>
        <dbReference type="Proteomes" id="UP000517187"/>
    </source>
</evidence>
<organism evidence="2 3">
    <name type="scientific">Rhizobium leguminosarum</name>
    <dbReference type="NCBI Taxonomy" id="384"/>
    <lineage>
        <taxon>Bacteria</taxon>
        <taxon>Pseudomonadati</taxon>
        <taxon>Pseudomonadota</taxon>
        <taxon>Alphaproteobacteria</taxon>
        <taxon>Hyphomicrobiales</taxon>
        <taxon>Rhizobiaceae</taxon>
        <taxon>Rhizobium/Agrobacterium group</taxon>
        <taxon>Rhizobium</taxon>
    </lineage>
</organism>
<dbReference type="AlphaFoldDB" id="A0A7W9ZPK4"/>
<name>A0A7W9ZPK4_RHILE</name>
<comment type="caution">
    <text evidence="2">The sequence shown here is derived from an EMBL/GenBank/DDBJ whole genome shotgun (WGS) entry which is preliminary data.</text>
</comment>
<dbReference type="EMBL" id="JACIIJ010000001">
    <property type="protein sequence ID" value="MBB6219174.1"/>
    <property type="molecule type" value="Genomic_DNA"/>
</dbReference>
<dbReference type="Pfam" id="PF01636">
    <property type="entry name" value="APH"/>
    <property type="match status" value="1"/>
</dbReference>
<protein>
    <recommendedName>
        <fullName evidence="1">Aminoglycoside phosphotransferase domain-containing protein</fullName>
    </recommendedName>
</protein>
<dbReference type="InterPro" id="IPR002575">
    <property type="entry name" value="Aminoglycoside_PTrfase"/>
</dbReference>
<sequence length="265" mass="29713">MDLTGENDIKPLEGGRTGQIWRDGDTVVRPSGAWTPTVHRFLRHLRSRGFLAAPEPIDITGENQEIVSFVAGRVCEDLGDSFVGSERMLLSAARLLRDFHTASQGFLERDVEVQTWMLPPQEPREIVCHGDYAPYNVATTEHEAVGIIDFDTAHPAPRLWDLAYAVYRWAPLSDPSHPGVMSGLNEQLRRAGTFCAAYGTTVEERQQLPETICRRLQALVNFMQARASARDETFAEHVAAGDAQLYLSDIDYVQKHRDRLLNALL</sequence>
<accession>A0A7W9ZPK4</accession>
<dbReference type="Gene3D" id="3.90.1200.10">
    <property type="match status" value="1"/>
</dbReference>
<dbReference type="InterPro" id="IPR011009">
    <property type="entry name" value="Kinase-like_dom_sf"/>
</dbReference>
<dbReference type="Proteomes" id="UP000517187">
    <property type="component" value="Unassembled WGS sequence"/>
</dbReference>
<reference evidence="2 3" key="1">
    <citation type="submission" date="2020-08" db="EMBL/GenBank/DDBJ databases">
        <title>Genomic Encyclopedia of Type Strains, Phase IV (KMG-V): Genome sequencing to study the core and pangenomes of soil and plant-associated prokaryotes.</title>
        <authorList>
            <person name="Whitman W."/>
        </authorList>
    </citation>
    <scope>NUCLEOTIDE SEQUENCE [LARGE SCALE GENOMIC DNA]</scope>
    <source>
        <strain evidence="2 3">SEMIA 4011</strain>
    </source>
</reference>
<evidence type="ECO:0000259" key="1">
    <source>
        <dbReference type="Pfam" id="PF01636"/>
    </source>
</evidence>
<gene>
    <name evidence="2" type="ORF">GGE66_000118</name>
</gene>
<proteinExistence type="predicted"/>